<gene>
    <name evidence="6" type="ORF">AN619_02770</name>
</gene>
<protein>
    <recommendedName>
        <fullName evidence="8">Holin family protein</fullName>
    </recommendedName>
</protein>
<organism evidence="6 7">
    <name type="scientific">Thermotalea metallivorans</name>
    <dbReference type="NCBI Taxonomy" id="520762"/>
    <lineage>
        <taxon>Bacteria</taxon>
        <taxon>Bacillati</taxon>
        <taxon>Bacillota</taxon>
        <taxon>Clostridia</taxon>
        <taxon>Peptostreptococcales</taxon>
        <taxon>Thermotaleaceae</taxon>
        <taxon>Thermotalea</taxon>
    </lineage>
</organism>
<dbReference type="RefSeq" id="WP_068554342.1">
    <property type="nucleotide sequence ID" value="NZ_LOEE01000006.1"/>
</dbReference>
<dbReference type="Pfam" id="PF05105">
    <property type="entry name" value="Phage_holin_4_1"/>
    <property type="match status" value="1"/>
</dbReference>
<feature type="transmembrane region" description="Helical" evidence="5">
    <location>
        <begin position="78"/>
        <end position="99"/>
    </location>
</feature>
<dbReference type="STRING" id="520762.AN619_02770"/>
<feature type="transmembrane region" description="Helical" evidence="5">
    <location>
        <begin position="105"/>
        <end position="123"/>
    </location>
</feature>
<feature type="transmembrane region" description="Helical" evidence="5">
    <location>
        <begin position="36"/>
        <end position="57"/>
    </location>
</feature>
<evidence type="ECO:0000313" key="6">
    <source>
        <dbReference type="EMBL" id="KXG78302.1"/>
    </source>
</evidence>
<feature type="transmembrane region" description="Helical" evidence="5">
    <location>
        <begin position="12"/>
        <end position="30"/>
    </location>
</feature>
<keyword evidence="7" id="KW-1185">Reference proteome</keyword>
<comment type="caution">
    <text evidence="6">The sequence shown here is derived from an EMBL/GenBank/DDBJ whole genome shotgun (WGS) entry which is preliminary data.</text>
</comment>
<dbReference type="EMBL" id="LOEE01000006">
    <property type="protein sequence ID" value="KXG78302.1"/>
    <property type="molecule type" value="Genomic_DNA"/>
</dbReference>
<evidence type="ECO:0000313" key="7">
    <source>
        <dbReference type="Proteomes" id="UP000070456"/>
    </source>
</evidence>
<evidence type="ECO:0000256" key="3">
    <source>
        <dbReference type="ARBA" id="ARBA00022989"/>
    </source>
</evidence>
<keyword evidence="2 5" id="KW-0812">Transmembrane</keyword>
<evidence type="ECO:0008006" key="8">
    <source>
        <dbReference type="Google" id="ProtNLM"/>
    </source>
</evidence>
<dbReference type="Proteomes" id="UP000070456">
    <property type="component" value="Unassembled WGS sequence"/>
</dbReference>
<evidence type="ECO:0000256" key="2">
    <source>
        <dbReference type="ARBA" id="ARBA00022692"/>
    </source>
</evidence>
<sequence length="169" mass="19077">MEQWQHYGEKVISGAKPFLGIILACINYILFPDQAYQTATMAVGITILLDIITKYIALSKQAGSYRNAVKTKVIWSKTLWEGTKIKLISYLVVAILAGLSYRVTMLTQVSVFLATVVYSVVFLREAQSILENLCDAGADLKWLLIWTKRKQEQILESEIQKGSDKIEQI</sequence>
<proteinExistence type="predicted"/>
<comment type="subcellular location">
    <subcellularLocation>
        <location evidence="1">Membrane</location>
        <topology evidence="1">Multi-pass membrane protein</topology>
    </subcellularLocation>
</comment>
<evidence type="ECO:0000256" key="5">
    <source>
        <dbReference type="SAM" id="Phobius"/>
    </source>
</evidence>
<evidence type="ECO:0000256" key="1">
    <source>
        <dbReference type="ARBA" id="ARBA00004141"/>
    </source>
</evidence>
<keyword evidence="3 5" id="KW-1133">Transmembrane helix</keyword>
<reference evidence="6 7" key="1">
    <citation type="submission" date="2015-12" db="EMBL/GenBank/DDBJ databases">
        <title>Draft genome sequence of the thermoanaerobe Thermotalea metallivorans, an isolate from the runoff channel of the Great Artesian Basin, Australia.</title>
        <authorList>
            <person name="Patel B.K."/>
        </authorList>
    </citation>
    <scope>NUCLEOTIDE SEQUENCE [LARGE SCALE GENOMIC DNA]</scope>
    <source>
        <strain evidence="6 7">B2-1</strain>
    </source>
</reference>
<name>A0A140LCM7_9FIRM</name>
<keyword evidence="4 5" id="KW-0472">Membrane</keyword>
<dbReference type="GO" id="GO:0016020">
    <property type="term" value="C:membrane"/>
    <property type="evidence" value="ECO:0007669"/>
    <property type="project" value="UniProtKB-SubCell"/>
</dbReference>
<evidence type="ECO:0000256" key="4">
    <source>
        <dbReference type="ARBA" id="ARBA00023136"/>
    </source>
</evidence>
<dbReference type="AlphaFoldDB" id="A0A140LCM7"/>
<dbReference type="InterPro" id="IPR006480">
    <property type="entry name" value="Phage_holin_4_1"/>
</dbReference>
<accession>A0A140LCM7</accession>